<protein>
    <submittedName>
        <fullName evidence="3">Uncharacterized protein</fullName>
    </submittedName>
</protein>
<dbReference type="GO" id="GO:0006606">
    <property type="term" value="P:protein import into nucleus"/>
    <property type="evidence" value="ECO:0007669"/>
    <property type="project" value="TreeGrafter"/>
</dbReference>
<reference evidence="4" key="1">
    <citation type="journal article" date="2012" name="PLoS Genet.">
        <title>The genomes of the fungal plant pathogens Cladosporium fulvum and Dothistroma septosporum reveal adaptation to different hosts and lifestyles but also signatures of common ancestry.</title>
        <authorList>
            <person name="de Wit P.J.G.M."/>
            <person name="van der Burgt A."/>
            <person name="Oekmen B."/>
            <person name="Stergiopoulos I."/>
            <person name="Abd-Elsalam K.A."/>
            <person name="Aerts A.L."/>
            <person name="Bahkali A.H."/>
            <person name="Beenen H.G."/>
            <person name="Chettri P."/>
            <person name="Cox M.P."/>
            <person name="Datema E."/>
            <person name="de Vries R.P."/>
            <person name="Dhillon B."/>
            <person name="Ganley A.R."/>
            <person name="Griffiths S.A."/>
            <person name="Guo Y."/>
            <person name="Hamelin R.C."/>
            <person name="Henrissat B."/>
            <person name="Kabir M.S."/>
            <person name="Jashni M.K."/>
            <person name="Kema G."/>
            <person name="Klaubauf S."/>
            <person name="Lapidus A."/>
            <person name="Levasseur A."/>
            <person name="Lindquist E."/>
            <person name="Mehrabi R."/>
            <person name="Ohm R.A."/>
            <person name="Owen T.J."/>
            <person name="Salamov A."/>
            <person name="Schwelm A."/>
            <person name="Schijlen E."/>
            <person name="Sun H."/>
            <person name="van den Burg H.A."/>
            <person name="van Ham R.C.H.J."/>
            <person name="Zhang S."/>
            <person name="Goodwin S.B."/>
            <person name="Grigoriev I.V."/>
            <person name="Collemare J."/>
            <person name="Bradshaw R.E."/>
        </authorList>
    </citation>
    <scope>NUCLEOTIDE SEQUENCE [LARGE SCALE GENOMIC DNA]</scope>
    <source>
        <strain evidence="4">NZE10 / CBS 128990</strain>
    </source>
</reference>
<dbReference type="PANTHER" id="PTHR28003">
    <property type="entry name" value="NUCLEOPORIN POM34"/>
    <property type="match status" value="1"/>
</dbReference>
<evidence type="ECO:0000313" key="4">
    <source>
        <dbReference type="Proteomes" id="UP000016933"/>
    </source>
</evidence>
<dbReference type="HOGENOM" id="CLU_044363_0_0_1"/>
<keyword evidence="2" id="KW-1133">Transmembrane helix</keyword>
<feature type="transmembrane region" description="Helical" evidence="2">
    <location>
        <begin position="96"/>
        <end position="114"/>
    </location>
</feature>
<feature type="compositionally biased region" description="Polar residues" evidence="1">
    <location>
        <begin position="192"/>
        <end position="214"/>
    </location>
</feature>
<feature type="transmembrane region" description="Helical" evidence="2">
    <location>
        <begin position="59"/>
        <end position="76"/>
    </location>
</feature>
<reference evidence="3 4" key="2">
    <citation type="journal article" date="2012" name="PLoS Pathog.">
        <title>Diverse lifestyles and strategies of plant pathogenesis encoded in the genomes of eighteen Dothideomycetes fungi.</title>
        <authorList>
            <person name="Ohm R.A."/>
            <person name="Feau N."/>
            <person name="Henrissat B."/>
            <person name="Schoch C.L."/>
            <person name="Horwitz B.A."/>
            <person name="Barry K.W."/>
            <person name="Condon B.J."/>
            <person name="Copeland A.C."/>
            <person name="Dhillon B."/>
            <person name="Glaser F."/>
            <person name="Hesse C.N."/>
            <person name="Kosti I."/>
            <person name="LaButti K."/>
            <person name="Lindquist E.A."/>
            <person name="Lucas S."/>
            <person name="Salamov A.A."/>
            <person name="Bradshaw R.E."/>
            <person name="Ciuffetti L."/>
            <person name="Hamelin R.C."/>
            <person name="Kema G.H.J."/>
            <person name="Lawrence C."/>
            <person name="Scott J.A."/>
            <person name="Spatafora J.W."/>
            <person name="Turgeon B.G."/>
            <person name="de Wit P.J.G.M."/>
            <person name="Zhong S."/>
            <person name="Goodwin S.B."/>
            <person name="Grigoriev I.V."/>
        </authorList>
    </citation>
    <scope>NUCLEOTIDE SEQUENCE [LARGE SCALE GENOMIC DNA]</scope>
    <source>
        <strain evidence="4">NZE10 / CBS 128990</strain>
    </source>
</reference>
<dbReference type="OrthoDB" id="429932at2759"/>
<dbReference type="GO" id="GO:0070762">
    <property type="term" value="C:nuclear pore transmembrane ring"/>
    <property type="evidence" value="ECO:0007669"/>
    <property type="project" value="TreeGrafter"/>
</dbReference>
<dbReference type="PANTHER" id="PTHR28003:SF1">
    <property type="entry name" value="NUCLEOPORIN POM34"/>
    <property type="match status" value="1"/>
</dbReference>
<dbReference type="STRING" id="675120.M2YPE7"/>
<feature type="compositionally biased region" description="Basic and acidic residues" evidence="1">
    <location>
        <begin position="224"/>
        <end position="234"/>
    </location>
</feature>
<evidence type="ECO:0000313" key="3">
    <source>
        <dbReference type="EMBL" id="EME43486.1"/>
    </source>
</evidence>
<dbReference type="EMBL" id="KB446540">
    <property type="protein sequence ID" value="EME43486.1"/>
    <property type="molecule type" value="Genomic_DNA"/>
</dbReference>
<feature type="compositionally biased region" description="Polar residues" evidence="1">
    <location>
        <begin position="237"/>
        <end position="246"/>
    </location>
</feature>
<name>M2YPE7_DOTSN</name>
<dbReference type="InterPro" id="IPR012578">
    <property type="entry name" value="Nucl_pore_cmplx"/>
</dbReference>
<keyword evidence="2" id="KW-0472">Membrane</keyword>
<proteinExistence type="predicted"/>
<organism evidence="3 4">
    <name type="scientific">Dothistroma septosporum (strain NZE10 / CBS 128990)</name>
    <name type="common">Red band needle blight fungus</name>
    <name type="synonym">Mycosphaerella pini</name>
    <dbReference type="NCBI Taxonomy" id="675120"/>
    <lineage>
        <taxon>Eukaryota</taxon>
        <taxon>Fungi</taxon>
        <taxon>Dikarya</taxon>
        <taxon>Ascomycota</taxon>
        <taxon>Pezizomycotina</taxon>
        <taxon>Dothideomycetes</taxon>
        <taxon>Dothideomycetidae</taxon>
        <taxon>Mycosphaerellales</taxon>
        <taxon>Mycosphaerellaceae</taxon>
        <taxon>Dothistroma</taxon>
    </lineage>
</organism>
<dbReference type="Pfam" id="PF08058">
    <property type="entry name" value="NPCC"/>
    <property type="match status" value="1"/>
</dbReference>
<keyword evidence="4" id="KW-1185">Reference proteome</keyword>
<dbReference type="eggNOG" id="ENOG502SEBV">
    <property type="taxonomic scope" value="Eukaryota"/>
</dbReference>
<dbReference type="GO" id="GO:0030474">
    <property type="term" value="P:spindle pole body duplication"/>
    <property type="evidence" value="ECO:0007669"/>
    <property type="project" value="TreeGrafter"/>
</dbReference>
<feature type="region of interest" description="Disordered" evidence="1">
    <location>
        <begin position="146"/>
        <end position="267"/>
    </location>
</feature>
<accession>M2YPE7</accession>
<keyword evidence="2" id="KW-0812">Transmembrane</keyword>
<dbReference type="OMA" id="QYATTFD"/>
<dbReference type="GO" id="GO:0005640">
    <property type="term" value="C:nuclear outer membrane"/>
    <property type="evidence" value="ECO:0007669"/>
    <property type="project" value="TreeGrafter"/>
</dbReference>
<evidence type="ECO:0000256" key="2">
    <source>
        <dbReference type="SAM" id="Phobius"/>
    </source>
</evidence>
<sequence length="299" mass="32867">MSPFSSSSITLPALNLTPKKDAATPQKINTPTPRRDSGWIHPRMNEVIRRRNATNFDGSNVKAILISSGLILFSFFVPNIYRSVIPHSWLQAIHPYQLYILWAIDLLFLINITLSAMPLYRKADACEDIPLSPNQRQLLGLAPMSRPATPQEKEQWVTPPRYSRCATPRSTSSSIRPEPSGSPLSGRGTPLEGNTSFLSRSTSGSPFASSTQEQMGGAGSPYSDRLRSGGERRRLSYSNTRSSPLSLSEFEEAGKSAQTPTKGSRASVGLNNKWLYEKGRGSPSSDVGFGRRSRYAGFI</sequence>
<dbReference type="Proteomes" id="UP000016933">
    <property type="component" value="Unassembled WGS sequence"/>
</dbReference>
<gene>
    <name evidence="3" type="ORF">DOTSEDRAFT_132721</name>
</gene>
<dbReference type="AlphaFoldDB" id="M2YPE7"/>
<evidence type="ECO:0000256" key="1">
    <source>
        <dbReference type="SAM" id="MobiDB-lite"/>
    </source>
</evidence>